<name>A0A0U5EST8_9BACT</name>
<evidence type="ECO:0000313" key="2">
    <source>
        <dbReference type="Proteomes" id="UP000069902"/>
    </source>
</evidence>
<protein>
    <submittedName>
        <fullName evidence="1">Uncharacterized protein</fullName>
    </submittedName>
</protein>
<dbReference type="PATRIC" id="fig|389348.3.peg.1892"/>
<dbReference type="EMBL" id="LN879502">
    <property type="protein sequence ID" value="CUI17296.1"/>
    <property type="molecule type" value="Genomic_DNA"/>
</dbReference>
<dbReference type="InParanoid" id="A0A0U5EST8"/>
<gene>
    <name evidence="1" type="ORF">PNK_1687</name>
</gene>
<accession>A0A0U5EST8</accession>
<evidence type="ECO:0000313" key="1">
    <source>
        <dbReference type="EMBL" id="CUI17296.1"/>
    </source>
</evidence>
<sequence length="73" mass="8464">MKIVQLRSMTSLSLIEKYTKKSIKLQEIIVKNIYLFGKSKSKEEEFEIIVLELMIYISFSALSEPLSRAYSNA</sequence>
<dbReference type="STRING" id="389348.PNK_1687"/>
<dbReference type="Proteomes" id="UP000069902">
    <property type="component" value="Chromosome cPNK"/>
</dbReference>
<dbReference type="KEGG" id="pnl:PNK_1687"/>
<dbReference type="AlphaFoldDB" id="A0A0U5EST8"/>
<reference evidence="2" key="1">
    <citation type="submission" date="2015-09" db="EMBL/GenBank/DDBJ databases">
        <authorList>
            <person name="Bertelli C."/>
        </authorList>
    </citation>
    <scope>NUCLEOTIDE SEQUENCE [LARGE SCALE GENOMIC DNA]</scope>
    <source>
        <strain evidence="2">KNic</strain>
    </source>
</reference>
<proteinExistence type="predicted"/>
<organism evidence="1 2">
    <name type="scientific">Candidatus Protochlamydia naegleriophila</name>
    <dbReference type="NCBI Taxonomy" id="389348"/>
    <lineage>
        <taxon>Bacteria</taxon>
        <taxon>Pseudomonadati</taxon>
        <taxon>Chlamydiota</taxon>
        <taxon>Chlamydiia</taxon>
        <taxon>Parachlamydiales</taxon>
        <taxon>Parachlamydiaceae</taxon>
        <taxon>Candidatus Protochlamydia</taxon>
    </lineage>
</organism>
<keyword evidence="2" id="KW-1185">Reference proteome</keyword>